<protein>
    <submittedName>
        <fullName evidence="2">Glycosyltransferase</fullName>
    </submittedName>
</protein>
<accession>A0A4R6BAM5</accession>
<keyword evidence="3" id="KW-1185">Reference proteome</keyword>
<dbReference type="InterPro" id="IPR001296">
    <property type="entry name" value="Glyco_trans_1"/>
</dbReference>
<dbReference type="Pfam" id="PF00534">
    <property type="entry name" value="Glycos_transf_1"/>
    <property type="match status" value="1"/>
</dbReference>
<dbReference type="PANTHER" id="PTHR45947">
    <property type="entry name" value="SULFOQUINOVOSYL TRANSFERASE SQD2"/>
    <property type="match status" value="1"/>
</dbReference>
<proteinExistence type="predicted"/>
<dbReference type="CDD" id="cd03801">
    <property type="entry name" value="GT4_PimA-like"/>
    <property type="match status" value="1"/>
</dbReference>
<evidence type="ECO:0000313" key="2">
    <source>
        <dbReference type="EMBL" id="TDL93358.1"/>
    </source>
</evidence>
<dbReference type="PANTHER" id="PTHR45947:SF3">
    <property type="entry name" value="SULFOQUINOVOSYL TRANSFERASE SQD2"/>
    <property type="match status" value="1"/>
</dbReference>
<organism evidence="2 3">
    <name type="scientific">Macrococcus brunensis</name>
    <dbReference type="NCBI Taxonomy" id="198483"/>
    <lineage>
        <taxon>Bacteria</taxon>
        <taxon>Bacillati</taxon>
        <taxon>Bacillota</taxon>
        <taxon>Bacilli</taxon>
        <taxon>Bacillales</taxon>
        <taxon>Staphylococcaceae</taxon>
        <taxon>Macrococcus</taxon>
    </lineage>
</organism>
<dbReference type="OrthoDB" id="6713581at2"/>
<dbReference type="RefSeq" id="WP_133432802.1">
    <property type="nucleotide sequence ID" value="NZ_SCWA01000028.1"/>
</dbReference>
<dbReference type="SUPFAM" id="SSF53756">
    <property type="entry name" value="UDP-Glycosyltransferase/glycogen phosphorylase"/>
    <property type="match status" value="1"/>
</dbReference>
<dbReference type="AlphaFoldDB" id="A0A4R6BAM5"/>
<sequence length="376" mass="44295">MKYLLVANAYPNKDRIYSNTFLHRRVKSYQQKGLEVEVVVMSTKVIHDEIFDGVTVKYMDEYQLTDYVNTCPEIKTILIHFMNQKMFTAVSQIEREVNYIIWLHGFEAEPWYSRYYNYTVSKKALSDQLAKIDYYEKQRNMFQTLYKMDNVTFIFVSESFKKYYVDPFVRQAPPRYYIIPNLIDEKLFPYREKKEADRFKVCNIRPYTAPNYANDITRDVILKLSKKKYFKKMEFSLYGDGPLFKEMTEPLEKFENVQLYQGFVRQDDISDIHAHNGIYLGPSRHDSQGVSLCEAMSSGLVPISNDIGAIAEFVEHGRSGFLAGRDQVDEMVFYIEKLINNPELFMQMSVYASDMIIKKTGTENVIKKELEVMIHD</sequence>
<gene>
    <name evidence="2" type="ORF">ERX27_10715</name>
</gene>
<dbReference type="EMBL" id="SCWA01000028">
    <property type="protein sequence ID" value="TDL93358.1"/>
    <property type="molecule type" value="Genomic_DNA"/>
</dbReference>
<reference evidence="2 3" key="1">
    <citation type="submission" date="2019-01" db="EMBL/GenBank/DDBJ databases">
        <title>Draft genome sequences of the type strains of six Macrococcus species.</title>
        <authorList>
            <person name="Mazhar S."/>
            <person name="Altermann E."/>
            <person name="Hill C."/>
            <person name="Mcauliffe O."/>
        </authorList>
    </citation>
    <scope>NUCLEOTIDE SEQUENCE [LARGE SCALE GENOMIC DNA]</scope>
    <source>
        <strain evidence="2 3">CCM4811</strain>
    </source>
</reference>
<name>A0A4R6BAM5_9STAP</name>
<dbReference type="GO" id="GO:0016757">
    <property type="term" value="F:glycosyltransferase activity"/>
    <property type="evidence" value="ECO:0007669"/>
    <property type="project" value="InterPro"/>
</dbReference>
<evidence type="ECO:0000259" key="1">
    <source>
        <dbReference type="Pfam" id="PF00534"/>
    </source>
</evidence>
<keyword evidence="2" id="KW-0808">Transferase</keyword>
<dbReference type="Gene3D" id="3.40.50.2000">
    <property type="entry name" value="Glycogen Phosphorylase B"/>
    <property type="match status" value="2"/>
</dbReference>
<dbReference type="InterPro" id="IPR050194">
    <property type="entry name" value="Glycosyltransferase_grp1"/>
</dbReference>
<comment type="caution">
    <text evidence="2">The sequence shown here is derived from an EMBL/GenBank/DDBJ whole genome shotgun (WGS) entry which is preliminary data.</text>
</comment>
<dbReference type="Proteomes" id="UP000295310">
    <property type="component" value="Unassembled WGS sequence"/>
</dbReference>
<feature type="domain" description="Glycosyl transferase family 1" evidence="1">
    <location>
        <begin position="223"/>
        <end position="352"/>
    </location>
</feature>
<evidence type="ECO:0000313" key="3">
    <source>
        <dbReference type="Proteomes" id="UP000295310"/>
    </source>
</evidence>